<organism evidence="3 4">
    <name type="scientific">Saccharopolyspora cebuensis</name>
    <dbReference type="NCBI Taxonomy" id="418759"/>
    <lineage>
        <taxon>Bacteria</taxon>
        <taxon>Bacillati</taxon>
        <taxon>Actinomycetota</taxon>
        <taxon>Actinomycetes</taxon>
        <taxon>Pseudonocardiales</taxon>
        <taxon>Pseudonocardiaceae</taxon>
        <taxon>Saccharopolyspora</taxon>
    </lineage>
</organism>
<dbReference type="InterPro" id="IPR025164">
    <property type="entry name" value="Toastrack_DUF4097"/>
</dbReference>
<evidence type="ECO:0000313" key="3">
    <source>
        <dbReference type="EMBL" id="MEY8040689.1"/>
    </source>
</evidence>
<proteinExistence type="predicted"/>
<dbReference type="Proteomes" id="UP001564626">
    <property type="component" value="Unassembled WGS sequence"/>
</dbReference>
<sequence>MRVGIAVGGAALVLLGGAVLSWGARSEATSTDVVVGIDSVVLEGGRGDVEVRHVPGSRGEVTATVSRSWFGSGAEDEAHRRMGSRLVLDTDCGRGCSVDYVVELPEPVEVSGRLGSGDLRVHGMGAVRAETGSGEIDVRGVAGPVDVRTSSGGIELADVDGDLVAETGSGRIEGEGLRGRSLRAHTGSGEVELVAEAPEAVLVETGSGGIELTVPDGAYRVLTDTGSGSADVEVAEQRDAPRSLELSTGSGDIEVRAD</sequence>
<name>A0ABV4CMN9_9PSEU</name>
<comment type="caution">
    <text evidence="3">The sequence shown here is derived from an EMBL/GenBank/DDBJ whole genome shotgun (WGS) entry which is preliminary data.</text>
</comment>
<feature type="region of interest" description="Disordered" evidence="1">
    <location>
        <begin position="233"/>
        <end position="258"/>
    </location>
</feature>
<protein>
    <submittedName>
        <fullName evidence="3">DUF4097 domain-containing protein</fullName>
    </submittedName>
</protein>
<evidence type="ECO:0000256" key="1">
    <source>
        <dbReference type="SAM" id="MobiDB-lite"/>
    </source>
</evidence>
<dbReference type="Gene3D" id="2.160.20.120">
    <property type="match status" value="1"/>
</dbReference>
<dbReference type="EMBL" id="JBGEHV010000025">
    <property type="protein sequence ID" value="MEY8040689.1"/>
    <property type="molecule type" value="Genomic_DNA"/>
</dbReference>
<dbReference type="RefSeq" id="WP_345360384.1">
    <property type="nucleotide sequence ID" value="NZ_BAABII010000004.1"/>
</dbReference>
<gene>
    <name evidence="3" type="ORF">AB8O55_14880</name>
</gene>
<evidence type="ECO:0000259" key="2">
    <source>
        <dbReference type="Pfam" id="PF13349"/>
    </source>
</evidence>
<dbReference type="Pfam" id="PF13349">
    <property type="entry name" value="DUF4097"/>
    <property type="match status" value="1"/>
</dbReference>
<feature type="domain" description="DUF4097" evidence="2">
    <location>
        <begin position="110"/>
        <end position="255"/>
    </location>
</feature>
<evidence type="ECO:0000313" key="4">
    <source>
        <dbReference type="Proteomes" id="UP001564626"/>
    </source>
</evidence>
<accession>A0ABV4CMN9</accession>
<keyword evidence="4" id="KW-1185">Reference proteome</keyword>
<reference evidence="3 4" key="1">
    <citation type="submission" date="2024-08" db="EMBL/GenBank/DDBJ databases">
        <title>Genome mining of Saccharopolyspora cebuensis PGLac3 from Nigerian medicinal plant.</title>
        <authorList>
            <person name="Ezeobiora C.E."/>
            <person name="Igbokwe N.H."/>
            <person name="Amin D.H."/>
            <person name="Mendie U.E."/>
        </authorList>
    </citation>
    <scope>NUCLEOTIDE SEQUENCE [LARGE SCALE GENOMIC DNA]</scope>
    <source>
        <strain evidence="3 4">PGLac3</strain>
    </source>
</reference>